<proteinExistence type="predicted"/>
<gene>
    <name evidence="2" type="ORF">LNO71_03605</name>
</gene>
<evidence type="ECO:0000313" key="2">
    <source>
        <dbReference type="EMBL" id="MDC4183706.1"/>
    </source>
</evidence>
<dbReference type="RefSeq" id="WP_255045762.1">
    <property type="nucleotide sequence ID" value="NZ_CP101415.1"/>
</dbReference>
<evidence type="ECO:0000313" key="3">
    <source>
        <dbReference type="Proteomes" id="UP001216384"/>
    </source>
</evidence>
<feature type="transmembrane region" description="Helical" evidence="1">
    <location>
        <begin position="99"/>
        <end position="125"/>
    </location>
</feature>
<evidence type="ECO:0000256" key="1">
    <source>
        <dbReference type="SAM" id="Phobius"/>
    </source>
</evidence>
<protein>
    <submittedName>
        <fullName evidence="2">Uncharacterized protein</fullName>
    </submittedName>
</protein>
<feature type="transmembrane region" description="Helical" evidence="1">
    <location>
        <begin position="12"/>
        <end position="36"/>
    </location>
</feature>
<dbReference type="Proteomes" id="UP001216384">
    <property type="component" value="Unassembled WGS sequence"/>
</dbReference>
<sequence>MKNLKIINVTRNQFIIFLLYIATMLFSSIGIFVLMLKSTGNEWNTYVFLSKENWQISLFLPLFFLVIFSVVSLSILMFGNEQYEFSEQTKKNTKKLSIYLGLIEIAQMLVWILILLILITCFYPVDQGYESIYWNLKNNTDWNRDKLSNGLGSVIAINYNLFQDLKTSLIRYSVLFSYFYNRDSMIAWNIVYLVLYLSLFLTYFKLSLFKKKLKWLALIPFIGFIIYMNESSEINLKSVNEKNESYKWY</sequence>
<name>A0AAW6HPZ6_9MOLU</name>
<organism evidence="2 3">
    <name type="scientific">Mycoplasma bradburyae</name>
    <dbReference type="NCBI Taxonomy" id="2963128"/>
    <lineage>
        <taxon>Bacteria</taxon>
        <taxon>Bacillati</taxon>
        <taxon>Mycoplasmatota</taxon>
        <taxon>Mollicutes</taxon>
        <taxon>Mycoplasmataceae</taxon>
        <taxon>Mycoplasma</taxon>
    </lineage>
</organism>
<reference evidence="2" key="1">
    <citation type="submission" date="2021-11" db="EMBL/GenBank/DDBJ databases">
        <title>Description of Mycoplasma bradburyaesp. nov.from sea birds: a tribute to a great mycoplasmologist.</title>
        <authorList>
            <person name="Ramirez A.S."/>
            <person name="Poveda C."/>
            <person name="Suarez-Perez A."/>
            <person name="Rosales R.S."/>
            <person name="Dijkman R."/>
            <person name="Feberwee A."/>
            <person name="Spergser J."/>
            <person name="Szostak M.P."/>
            <person name="Ressel L."/>
            <person name="Calabuig P."/>
            <person name="Catania S."/>
            <person name="Gobbo F."/>
            <person name="Timofte D."/>
            <person name="Poveda J.B."/>
        </authorList>
    </citation>
    <scope>NUCLEOTIDE SEQUENCE</scope>
    <source>
        <strain evidence="2">T264</strain>
    </source>
</reference>
<feature type="transmembrane region" description="Helical" evidence="1">
    <location>
        <begin position="56"/>
        <end position="78"/>
    </location>
</feature>
<keyword evidence="1" id="KW-0812">Transmembrane</keyword>
<comment type="caution">
    <text evidence="2">The sequence shown here is derived from an EMBL/GenBank/DDBJ whole genome shotgun (WGS) entry which is preliminary data.</text>
</comment>
<dbReference type="AlphaFoldDB" id="A0AAW6HPZ6"/>
<keyword evidence="1" id="KW-0472">Membrane</keyword>
<dbReference type="EMBL" id="JAJHZP010000018">
    <property type="protein sequence ID" value="MDC4183706.1"/>
    <property type="molecule type" value="Genomic_DNA"/>
</dbReference>
<accession>A0AAW6HPZ6</accession>
<keyword evidence="1" id="KW-1133">Transmembrane helix</keyword>
<feature type="transmembrane region" description="Helical" evidence="1">
    <location>
        <begin position="186"/>
        <end position="206"/>
    </location>
</feature>